<comment type="similarity">
    <text evidence="1 2">Belongs to the peptidase S10 family.</text>
</comment>
<feature type="chain" id="PRO_5040778612" description="Carboxypeptidase" evidence="3">
    <location>
        <begin position="16"/>
        <end position="416"/>
    </location>
</feature>
<dbReference type="Pfam" id="PF00450">
    <property type="entry name" value="Peptidase_S10"/>
    <property type="match status" value="1"/>
</dbReference>
<proteinExistence type="inferred from homology"/>
<evidence type="ECO:0000256" key="1">
    <source>
        <dbReference type="ARBA" id="ARBA00009431"/>
    </source>
</evidence>
<dbReference type="InterPro" id="IPR001563">
    <property type="entry name" value="Peptidase_S10"/>
</dbReference>
<organism evidence="4 5">
    <name type="scientific">Triparma strigata</name>
    <dbReference type="NCBI Taxonomy" id="1606541"/>
    <lineage>
        <taxon>Eukaryota</taxon>
        <taxon>Sar</taxon>
        <taxon>Stramenopiles</taxon>
        <taxon>Ochrophyta</taxon>
        <taxon>Bolidophyceae</taxon>
        <taxon>Parmales</taxon>
        <taxon>Triparmaceae</taxon>
        <taxon>Triparma</taxon>
    </lineage>
</organism>
<dbReference type="PROSITE" id="PS00131">
    <property type="entry name" value="CARBOXYPEPT_SER_SER"/>
    <property type="match status" value="1"/>
</dbReference>
<sequence length="416" mass="44947">MRLAVFAILLASARALPEQLTGFLNPKNNTSSGLFYWLHPAANVDPETAPLMVWLQGGPGASSLLGALFENGPFALAEGSGVEQNETANPYAWNDRANLVYIDQPFGTGYSYGEEDDMVTDMDEMAKWLNLALVELAETRPEYAGGEGRPLWLTGESYAGKYVPFLATEIMSQNSDLAKRLSLGGLCIGDGWTEPQTIVGTYPDFAYSHGLVDSVQRQAMLDNVTLFDAAMSSGDYLTATDIEHGIEHYVSAVAGTNAYDVRRFGDYDFSPAASWLARDDVVSALGVSGRAWNLASDEVSAALHADVVLPASQLVGPLLEDHGLRVIFYNGVFDLDCNIMGTLEWMHAAVPNLSSAERKTWFLNTDDEPAGYAKTVGTFTQLTLNGAGHMVPMDIPEVALAMINQVMEGTEFGAQS</sequence>
<dbReference type="AlphaFoldDB" id="A0A9W7BCA5"/>
<keyword evidence="2" id="KW-0121">Carboxypeptidase</keyword>
<keyword evidence="5" id="KW-1185">Reference proteome</keyword>
<comment type="caution">
    <text evidence="4">The sequence shown here is derived from an EMBL/GenBank/DDBJ whole genome shotgun (WGS) entry which is preliminary data.</text>
</comment>
<keyword evidence="2" id="KW-0378">Hydrolase</keyword>
<feature type="signal peptide" evidence="3">
    <location>
        <begin position="1"/>
        <end position="15"/>
    </location>
</feature>
<evidence type="ECO:0000313" key="4">
    <source>
        <dbReference type="EMBL" id="GMH83530.1"/>
    </source>
</evidence>
<keyword evidence="3" id="KW-0732">Signal</keyword>
<dbReference type="EC" id="3.4.16.-" evidence="2"/>
<dbReference type="Gene3D" id="3.40.50.1820">
    <property type="entry name" value="alpha/beta hydrolase"/>
    <property type="match status" value="1"/>
</dbReference>
<dbReference type="GO" id="GO:0006508">
    <property type="term" value="P:proteolysis"/>
    <property type="evidence" value="ECO:0007669"/>
    <property type="project" value="UniProtKB-KW"/>
</dbReference>
<accession>A0A9W7BCA5</accession>
<dbReference type="GO" id="GO:0004185">
    <property type="term" value="F:serine-type carboxypeptidase activity"/>
    <property type="evidence" value="ECO:0007669"/>
    <property type="project" value="UniProtKB-UniRule"/>
</dbReference>
<dbReference type="InterPro" id="IPR018202">
    <property type="entry name" value="Ser_caboxypep_ser_AS"/>
</dbReference>
<dbReference type="InterPro" id="IPR029058">
    <property type="entry name" value="AB_hydrolase_fold"/>
</dbReference>
<keyword evidence="2" id="KW-0645">Protease</keyword>
<gene>
    <name evidence="4" type="ORF">TrST_g7127</name>
</gene>
<reference evidence="5" key="1">
    <citation type="journal article" date="2023" name="Commun. Biol.">
        <title>Genome analysis of Parmales, the sister group of diatoms, reveals the evolutionary specialization of diatoms from phago-mixotrophs to photoautotrophs.</title>
        <authorList>
            <person name="Ban H."/>
            <person name="Sato S."/>
            <person name="Yoshikawa S."/>
            <person name="Yamada K."/>
            <person name="Nakamura Y."/>
            <person name="Ichinomiya M."/>
            <person name="Sato N."/>
            <person name="Blanc-Mathieu R."/>
            <person name="Endo H."/>
            <person name="Kuwata A."/>
            <person name="Ogata H."/>
        </authorList>
    </citation>
    <scope>NUCLEOTIDE SEQUENCE [LARGE SCALE GENOMIC DNA]</scope>
    <source>
        <strain evidence="5">NIES 3701</strain>
    </source>
</reference>
<protein>
    <recommendedName>
        <fullName evidence="2">Carboxypeptidase</fullName>
        <ecNumber evidence="2">3.4.16.-</ecNumber>
    </recommendedName>
</protein>
<dbReference type="SUPFAM" id="SSF53474">
    <property type="entry name" value="alpha/beta-Hydrolases"/>
    <property type="match status" value="1"/>
</dbReference>
<dbReference type="OrthoDB" id="192887at2759"/>
<dbReference type="EMBL" id="BRXY01000282">
    <property type="protein sequence ID" value="GMH83530.1"/>
    <property type="molecule type" value="Genomic_DNA"/>
</dbReference>
<evidence type="ECO:0000256" key="2">
    <source>
        <dbReference type="RuleBase" id="RU361156"/>
    </source>
</evidence>
<dbReference type="PRINTS" id="PR00724">
    <property type="entry name" value="CRBOXYPTASEC"/>
</dbReference>
<dbReference type="PANTHER" id="PTHR11802">
    <property type="entry name" value="SERINE PROTEASE FAMILY S10 SERINE CARBOXYPEPTIDASE"/>
    <property type="match status" value="1"/>
</dbReference>
<name>A0A9W7BCA5_9STRA</name>
<dbReference type="Proteomes" id="UP001165085">
    <property type="component" value="Unassembled WGS sequence"/>
</dbReference>
<evidence type="ECO:0000313" key="5">
    <source>
        <dbReference type="Proteomes" id="UP001165085"/>
    </source>
</evidence>
<evidence type="ECO:0000256" key="3">
    <source>
        <dbReference type="SAM" id="SignalP"/>
    </source>
</evidence>